<name>A0ABR2HCQ9_9EUKA</name>
<dbReference type="InterPro" id="IPR011990">
    <property type="entry name" value="TPR-like_helical_dom_sf"/>
</dbReference>
<comment type="similarity">
    <text evidence="1">Belongs to the sel-1 family.</text>
</comment>
<sequence>MSKIPQPRGCGFQENEISMNDTALANREIGIFNCFQENEHLLNSASVANREINIFNGFHDKETIDNSVSVANKEFKIFNGLQENEPFRNSTSVANTEIGIFNEFREYEKLAEKESNFQARFNSSQNDELAKFNRLYKSLEDKIKVLHHSIGDDSYNGVDNALVDINDILQLTDFVETYEKANDMIKETEDSISNFLKSTPSPQGSLLPSLKRSSHENSNSFEENEQESSEDFSYVEDDELKNTKREVKSLKNEVNALQNKVEELDQQIIEFSPQRKSVREPIRSRNVSSPRNTSSYSPRIMRNKLRTMQKRVEEGDVNTMYSLGACYALGDGVPQDKEKALYYYNLAAEKGSRNAQYAAAACYSYGKGTEVDKNKAFELFLSAAEQGHPKAQFAVGHFYEYGQGGVERDHEKAKEWYKKAANQGHFAAKKFLDECYSESSNFDDNE</sequence>
<feature type="region of interest" description="Disordered" evidence="3">
    <location>
        <begin position="194"/>
        <end position="234"/>
    </location>
</feature>
<dbReference type="Pfam" id="PF08238">
    <property type="entry name" value="Sel1"/>
    <property type="match status" value="3"/>
</dbReference>
<feature type="region of interest" description="Disordered" evidence="3">
    <location>
        <begin position="275"/>
        <end position="297"/>
    </location>
</feature>
<dbReference type="PANTHER" id="PTHR11102">
    <property type="entry name" value="SEL-1-LIKE PROTEIN"/>
    <property type="match status" value="1"/>
</dbReference>
<dbReference type="InterPro" id="IPR006597">
    <property type="entry name" value="Sel1-like"/>
</dbReference>
<feature type="compositionally biased region" description="Polar residues" evidence="3">
    <location>
        <begin position="194"/>
        <end position="206"/>
    </location>
</feature>
<comment type="caution">
    <text evidence="4">The sequence shown here is derived from an EMBL/GenBank/DDBJ whole genome shotgun (WGS) entry which is preliminary data.</text>
</comment>
<evidence type="ECO:0000313" key="4">
    <source>
        <dbReference type="EMBL" id="KAK8843886.1"/>
    </source>
</evidence>
<accession>A0ABR2HCQ9</accession>
<dbReference type="InterPro" id="IPR050767">
    <property type="entry name" value="Sel1_AlgK"/>
</dbReference>
<feature type="compositionally biased region" description="Polar residues" evidence="3">
    <location>
        <begin position="285"/>
        <end position="297"/>
    </location>
</feature>
<keyword evidence="5" id="KW-1185">Reference proteome</keyword>
<dbReference type="PANTHER" id="PTHR11102:SF160">
    <property type="entry name" value="ERAD-ASSOCIATED E3 UBIQUITIN-PROTEIN LIGASE COMPONENT HRD3"/>
    <property type="match status" value="1"/>
</dbReference>
<evidence type="ECO:0000256" key="1">
    <source>
        <dbReference type="ARBA" id="ARBA00038101"/>
    </source>
</evidence>
<reference evidence="4 5" key="1">
    <citation type="submission" date="2024-04" db="EMBL/GenBank/DDBJ databases">
        <title>Tritrichomonas musculus Genome.</title>
        <authorList>
            <person name="Alves-Ferreira E."/>
            <person name="Grigg M."/>
            <person name="Lorenzi H."/>
            <person name="Galac M."/>
        </authorList>
    </citation>
    <scope>NUCLEOTIDE SEQUENCE [LARGE SCALE GENOMIC DNA]</scope>
    <source>
        <strain evidence="4 5">EAF2021</strain>
    </source>
</reference>
<keyword evidence="2" id="KW-0175">Coiled coil</keyword>
<evidence type="ECO:0000256" key="3">
    <source>
        <dbReference type="SAM" id="MobiDB-lite"/>
    </source>
</evidence>
<gene>
    <name evidence="4" type="ORF">M9Y10_024968</name>
</gene>
<dbReference type="EMBL" id="JAPFFF010000034">
    <property type="protein sequence ID" value="KAK8843886.1"/>
    <property type="molecule type" value="Genomic_DNA"/>
</dbReference>
<dbReference type="SMART" id="SM00671">
    <property type="entry name" value="SEL1"/>
    <property type="match status" value="3"/>
</dbReference>
<evidence type="ECO:0000256" key="2">
    <source>
        <dbReference type="SAM" id="Coils"/>
    </source>
</evidence>
<organism evidence="4 5">
    <name type="scientific">Tritrichomonas musculus</name>
    <dbReference type="NCBI Taxonomy" id="1915356"/>
    <lineage>
        <taxon>Eukaryota</taxon>
        <taxon>Metamonada</taxon>
        <taxon>Parabasalia</taxon>
        <taxon>Tritrichomonadida</taxon>
        <taxon>Tritrichomonadidae</taxon>
        <taxon>Tritrichomonas</taxon>
    </lineage>
</organism>
<protein>
    <submittedName>
        <fullName evidence="4">Uncharacterized protein</fullName>
    </submittedName>
</protein>
<dbReference type="Proteomes" id="UP001470230">
    <property type="component" value="Unassembled WGS sequence"/>
</dbReference>
<feature type="compositionally biased region" description="Acidic residues" evidence="3">
    <location>
        <begin position="222"/>
        <end position="234"/>
    </location>
</feature>
<feature type="coiled-coil region" evidence="2">
    <location>
        <begin position="240"/>
        <end position="267"/>
    </location>
</feature>
<evidence type="ECO:0000313" key="5">
    <source>
        <dbReference type="Proteomes" id="UP001470230"/>
    </source>
</evidence>
<dbReference type="SUPFAM" id="SSF81901">
    <property type="entry name" value="HCP-like"/>
    <property type="match status" value="1"/>
</dbReference>
<dbReference type="Gene3D" id="1.25.40.10">
    <property type="entry name" value="Tetratricopeptide repeat domain"/>
    <property type="match status" value="1"/>
</dbReference>
<proteinExistence type="inferred from homology"/>